<sequence>MMTKSVLHLKALALFEGNRDSALKWCNTSNRALAWKTPTEAIDPEEGGLMVVSLILRLEHGVYS</sequence>
<evidence type="ECO:0000259" key="1">
    <source>
        <dbReference type="Pfam" id="PF09722"/>
    </source>
</evidence>
<proteinExistence type="predicted"/>
<dbReference type="Pfam" id="PF09722">
    <property type="entry name" value="Xre_MbcA_ParS_C"/>
    <property type="match status" value="1"/>
</dbReference>
<dbReference type="RefSeq" id="WP_023309557.1">
    <property type="nucleotide sequence ID" value="NZ_CP034336.1"/>
</dbReference>
<gene>
    <name evidence="2" type="ORF">L402_01115</name>
</gene>
<feature type="domain" description="Antitoxin Xre/MbcA/ParS-like toxin-binding" evidence="1">
    <location>
        <begin position="11"/>
        <end position="61"/>
    </location>
</feature>
<organism evidence="2 3">
    <name type="scientific">Enterobacter asburiae</name>
    <dbReference type="NCBI Taxonomy" id="61645"/>
    <lineage>
        <taxon>Bacteria</taxon>
        <taxon>Pseudomonadati</taxon>
        <taxon>Pseudomonadota</taxon>
        <taxon>Gammaproteobacteria</taxon>
        <taxon>Enterobacterales</taxon>
        <taxon>Enterobacteriaceae</taxon>
        <taxon>Enterobacter</taxon>
        <taxon>Enterobacter cloacae complex</taxon>
    </lineage>
</organism>
<comment type="caution">
    <text evidence="2">The sequence shown here is derived from an EMBL/GenBank/DDBJ whole genome shotgun (WGS) entry which is preliminary data.</text>
</comment>
<accession>A0ABC9UFQ0</accession>
<name>A0ABC9UFQ0_ENTAS</name>
<evidence type="ECO:0000313" key="3">
    <source>
        <dbReference type="Proteomes" id="UP000017391"/>
    </source>
</evidence>
<dbReference type="Proteomes" id="UP000017391">
    <property type="component" value="Unassembled WGS sequence"/>
</dbReference>
<dbReference type="EMBL" id="AYIP01000004">
    <property type="protein sequence ID" value="ESM36876.1"/>
    <property type="molecule type" value="Genomic_DNA"/>
</dbReference>
<evidence type="ECO:0000313" key="2">
    <source>
        <dbReference type="EMBL" id="ESM36876.1"/>
    </source>
</evidence>
<protein>
    <recommendedName>
        <fullName evidence="1">Antitoxin Xre/MbcA/ParS-like toxin-binding domain-containing protein</fullName>
    </recommendedName>
</protein>
<dbReference type="AlphaFoldDB" id="A0ABC9UFQ0"/>
<reference evidence="3" key="1">
    <citation type="submission" date="2013-09" db="EMBL/GenBank/DDBJ databases">
        <title>The Genome Sequence of Enterobacter cloacae BWH 31.</title>
        <authorList>
            <consortium name="The Broad Institute Genomics Platform"/>
            <consortium name="The Broad Institute Genome Sequencing Center for Infectious Disease"/>
            <person name="Murphy C."/>
            <person name="Cosimi L."/>
            <person name="Cerqueira G."/>
            <person name="Feldgarden M."/>
            <person name="Hung D."/>
            <person name="Onderdonk A.B."/>
            <person name="Ferraro M.J."/>
            <person name="Hooper D."/>
            <person name="Dekker J."/>
            <person name="O'Brien T."/>
            <person name="Huang S."/>
            <person name="Quan V."/>
            <person name="Ernst C."/>
            <person name="Delaney M."/>
            <person name="DuBois A."/>
            <person name="Young S.K."/>
            <person name="Zeng Q."/>
            <person name="Gargeya S."/>
            <person name="Fitzgerald M."/>
            <person name="Abouelleil A."/>
            <person name="Alvarado L."/>
            <person name="Berlin A.M."/>
            <person name="Chapman S.B."/>
            <person name="Gainer-Dewar J."/>
            <person name="Goldberg J."/>
            <person name="Gnerre S."/>
            <person name="Griggs A."/>
            <person name="Gujja S."/>
            <person name="Hansen M."/>
            <person name="Howarth C."/>
            <person name="Imamovic A."/>
            <person name="Ireland A."/>
            <person name="Larimer J."/>
            <person name="McCowan C."/>
            <person name="Murphy C."/>
            <person name="Pearson M."/>
            <person name="Poon T.W."/>
            <person name="Priest M."/>
            <person name="Roberts A."/>
            <person name="Saif S."/>
            <person name="Shea T."/>
            <person name="Sykes S."/>
            <person name="Wortman J."/>
            <person name="Nusbaum C."/>
            <person name="Birren B."/>
        </authorList>
    </citation>
    <scope>NUCLEOTIDE SEQUENCE [LARGE SCALE GENOMIC DNA]</scope>
    <source>
        <strain evidence="3">BWH 31</strain>
    </source>
</reference>
<dbReference type="InterPro" id="IPR024467">
    <property type="entry name" value="Xre/MbcA/ParS-like_toxin-bd"/>
</dbReference>